<gene>
    <name evidence="1" type="ORF">DEF24_01010</name>
</gene>
<evidence type="ECO:0000313" key="2">
    <source>
        <dbReference type="Proteomes" id="UP000253318"/>
    </source>
</evidence>
<proteinExistence type="predicted"/>
<accession>A0A368TBQ7</accession>
<organism evidence="1 2">
    <name type="scientific">Marinitenerispora sediminis</name>
    <dbReference type="NCBI Taxonomy" id="1931232"/>
    <lineage>
        <taxon>Bacteria</taxon>
        <taxon>Bacillati</taxon>
        <taxon>Actinomycetota</taxon>
        <taxon>Actinomycetes</taxon>
        <taxon>Streptosporangiales</taxon>
        <taxon>Nocardiopsidaceae</taxon>
        <taxon>Marinitenerispora</taxon>
    </lineage>
</organism>
<sequence length="90" mass="9907">MFGVSDRQEAGRVFHDEERFAPVAVDPALGARRHVATLLHRFPGPAAAAGYPAAQPVRRGRLWEPWSAAALAGDAPVPHRDRRPTRHPRT</sequence>
<evidence type="ECO:0000313" key="1">
    <source>
        <dbReference type="EMBL" id="RCV62495.1"/>
    </source>
</evidence>
<dbReference type="Proteomes" id="UP000253318">
    <property type="component" value="Unassembled WGS sequence"/>
</dbReference>
<comment type="caution">
    <text evidence="1">The sequence shown here is derived from an EMBL/GenBank/DDBJ whole genome shotgun (WGS) entry which is preliminary data.</text>
</comment>
<protein>
    <submittedName>
        <fullName evidence="1">Uncharacterized protein</fullName>
    </submittedName>
</protein>
<dbReference type="AlphaFoldDB" id="A0A368TBQ7"/>
<reference evidence="1 2" key="1">
    <citation type="submission" date="2018-04" db="EMBL/GenBank/DDBJ databases">
        <title>Novel actinobacteria from marine sediment.</title>
        <authorList>
            <person name="Ng Z.Y."/>
            <person name="Tan G.Y.A."/>
        </authorList>
    </citation>
    <scope>NUCLEOTIDE SEQUENCE [LARGE SCALE GENOMIC DNA]</scope>
    <source>
        <strain evidence="1 2">TPS81</strain>
    </source>
</reference>
<dbReference type="EMBL" id="QEIN01000004">
    <property type="protein sequence ID" value="RCV62495.1"/>
    <property type="molecule type" value="Genomic_DNA"/>
</dbReference>
<name>A0A368TBQ7_9ACTN</name>
<keyword evidence="2" id="KW-1185">Reference proteome</keyword>